<dbReference type="SMART" id="SM00326">
    <property type="entry name" value="SH3"/>
    <property type="match status" value="1"/>
</dbReference>
<evidence type="ECO:0000256" key="4">
    <source>
        <dbReference type="PROSITE-ProRule" id="PRU00192"/>
    </source>
</evidence>
<evidence type="ECO:0000313" key="9">
    <source>
        <dbReference type="EMBL" id="RKF72243.1"/>
    </source>
</evidence>
<dbReference type="InterPro" id="IPR000651">
    <property type="entry name" value="Ras-like_Gua-exchang_fac_N"/>
</dbReference>
<evidence type="ECO:0008006" key="11">
    <source>
        <dbReference type="Google" id="ProtNLM"/>
    </source>
</evidence>
<dbReference type="GO" id="GO:0005886">
    <property type="term" value="C:plasma membrane"/>
    <property type="evidence" value="ECO:0007669"/>
    <property type="project" value="TreeGrafter"/>
</dbReference>
<dbReference type="InterPro" id="IPR036964">
    <property type="entry name" value="RASGEF_cat_dom_sf"/>
</dbReference>
<evidence type="ECO:0000259" key="6">
    <source>
        <dbReference type="PROSITE" id="PS50002"/>
    </source>
</evidence>
<keyword evidence="1 4" id="KW-0728">SH3 domain</keyword>
<dbReference type="Pfam" id="PF00618">
    <property type="entry name" value="RasGEF_N"/>
    <property type="match status" value="1"/>
</dbReference>
<evidence type="ECO:0000256" key="2">
    <source>
        <dbReference type="ARBA" id="ARBA00022658"/>
    </source>
</evidence>
<dbReference type="PROSITE" id="PS50009">
    <property type="entry name" value="RASGEF_CAT"/>
    <property type="match status" value="1"/>
</dbReference>
<feature type="compositionally biased region" description="Polar residues" evidence="5">
    <location>
        <begin position="669"/>
        <end position="689"/>
    </location>
</feature>
<dbReference type="Pfam" id="PF00617">
    <property type="entry name" value="RasGEF"/>
    <property type="match status" value="1"/>
</dbReference>
<dbReference type="PROSITE" id="PS50002">
    <property type="entry name" value="SH3"/>
    <property type="match status" value="1"/>
</dbReference>
<feature type="domain" description="SH3" evidence="6">
    <location>
        <begin position="79"/>
        <end position="145"/>
    </location>
</feature>
<dbReference type="InterPro" id="IPR001452">
    <property type="entry name" value="SH3_domain"/>
</dbReference>
<feature type="domain" description="N-terminal Ras-GEF" evidence="8">
    <location>
        <begin position="756"/>
        <end position="876"/>
    </location>
</feature>
<dbReference type="SMART" id="SM00147">
    <property type="entry name" value="RasGEF"/>
    <property type="match status" value="1"/>
</dbReference>
<name>A0A420ICG1_9PEZI</name>
<evidence type="ECO:0000256" key="3">
    <source>
        <dbReference type="PROSITE-ProRule" id="PRU00168"/>
    </source>
</evidence>
<dbReference type="AlphaFoldDB" id="A0A420ICG1"/>
<evidence type="ECO:0000259" key="8">
    <source>
        <dbReference type="PROSITE" id="PS50212"/>
    </source>
</evidence>
<dbReference type="CDD" id="cd00155">
    <property type="entry name" value="RasGEF"/>
    <property type="match status" value="1"/>
</dbReference>
<keyword evidence="2 3" id="KW-0344">Guanine-nucleotide releasing factor</keyword>
<reference evidence="9 10" key="1">
    <citation type="journal article" date="2018" name="BMC Genomics">
        <title>Comparative genome analyses reveal sequence features reflecting distinct modes of host-adaptation between dicot and monocot powdery mildew.</title>
        <authorList>
            <person name="Wu Y."/>
            <person name="Ma X."/>
            <person name="Pan Z."/>
            <person name="Kale S.D."/>
            <person name="Song Y."/>
            <person name="King H."/>
            <person name="Zhang Q."/>
            <person name="Presley C."/>
            <person name="Deng X."/>
            <person name="Wei C.I."/>
            <person name="Xiao S."/>
        </authorList>
    </citation>
    <scope>NUCLEOTIDE SEQUENCE [LARGE SCALE GENOMIC DNA]</scope>
    <source>
        <strain evidence="9">UMSG1</strain>
    </source>
</reference>
<evidence type="ECO:0000256" key="5">
    <source>
        <dbReference type="SAM" id="MobiDB-lite"/>
    </source>
</evidence>
<dbReference type="PROSITE" id="PS50212">
    <property type="entry name" value="RASGEF_NTER"/>
    <property type="match status" value="1"/>
</dbReference>
<dbReference type="Proteomes" id="UP000285326">
    <property type="component" value="Unassembled WGS sequence"/>
</dbReference>
<dbReference type="GO" id="GO:0007265">
    <property type="term" value="P:Ras protein signal transduction"/>
    <property type="evidence" value="ECO:0007669"/>
    <property type="project" value="TreeGrafter"/>
</dbReference>
<proteinExistence type="predicted"/>
<dbReference type="GO" id="GO:0005085">
    <property type="term" value="F:guanyl-nucleotide exchange factor activity"/>
    <property type="evidence" value="ECO:0007669"/>
    <property type="project" value="UniProtKB-KW"/>
</dbReference>
<sequence>MAEQSEKTSQYNSHYVASPIIKDAFDPSYNINSGAPSFKPIQWSTNSCTSTLDLQMTPPATPIRTFTDPSCCNEIRPPAFHNFLRAFHPFHPDNAFVDHTVTLAFDDGDIILIHSIQTNGWADGTILTTGERGWLPTNFCSPYEPEPIQNLLIGLLNFWEKLRFSTNTEKNNFPNQEFMRGIIAGVRYLLERTNCLTRESALVRENVLLRRNRKALLSELSSLVKNSKILQEFVDNSSDITGDIEEITSISDTIMLNAFRLITRGAKFLDIWTDYSRSRPLNIKLPIQSYISTVENDARHPPSPEELTPMDSINGLHQEYERTSPRKSSISFASYRHKKELLNSERPSIKGNYASYSHPPPTLQPVCLRPTSFHTIRQSVSHRLSASIPVAQRQNFVSGKLNCSHDTLLSFLGSFIGRLHLQLQSPADLISAVQQFVRAGRELLTVVRTVCEHDTQSAQALISTKNAMEERIQQLVMDAQQIIVSSGESDTAVVMPEHKARLLMASTGCVKAAGECVAKTKFVLEKIGDFEFSTEICAQDNSYAPVIGEYSTLTSRTNDSDSNHVSPHYSFAEFQNSPPLPLCLMSNYEKPLPEVPTKSPSLMEDGLSNLESLHPLQMESQSAPSNSNDSVKTVMLPTIQSSAGNTNHGEDAAQNLGLIVQEKDPRTSLRPSSSKRNNEHPNSIYLNSIRNSETSMFSLQSTRATTPDPLPRTTRNKISVSDLSLCSSHTSSAEDHEEAESKLLQKTYAHELLINKDGAITGGTLPALVERLTINDSTPDSLFVSTFYLTFRSFVTPEEFASTLIDRFEYAEEDPQNSSPVRLRVYNVMKGWLESHWRESTDRSALDIIEKFARTTLSEALPAAGQRILELTAKAADNDRKSISSSIISLKIKTNSRQSLSSKISMPNPVINKTVMSLLKGWKVGGNNVSILDIDPLEIARQLSLKWMKAYCAILPEELLGANWTKCSGSNSPNIKTLVLLATDLSNLVADTVLQYEEAKKRANVIKHWVKIAQKCLEFNNYDTLIAIICGVNSSTIVRLKKTWEAVSQRRKDLLSSLAAVVEPSKNYAGLRRRLHDHVPPCLPFLGMFLTDLTFVDAGNSPTRQLPVMGNSGGLKVINFDKYTRTAKIISDLQRFQLPYRFIEVPEIQVWITSQLNRVRNLTDDSQDQAKILYRKSLLLEPRESHTSGRSPMDGSFNSTHREKFDLFAWAYKDRSSSIVTSIFNV</sequence>
<gene>
    <name evidence="9" type="ORF">GcM1_248013</name>
</gene>
<dbReference type="CDD" id="cd06224">
    <property type="entry name" value="REM"/>
    <property type="match status" value="1"/>
</dbReference>
<dbReference type="Gene3D" id="1.10.840.10">
    <property type="entry name" value="Ras guanine-nucleotide exchange factors catalytic domain"/>
    <property type="match status" value="1"/>
</dbReference>
<evidence type="ECO:0000256" key="1">
    <source>
        <dbReference type="ARBA" id="ARBA00022443"/>
    </source>
</evidence>
<organism evidence="9 10">
    <name type="scientific">Golovinomyces cichoracearum</name>
    <dbReference type="NCBI Taxonomy" id="62708"/>
    <lineage>
        <taxon>Eukaryota</taxon>
        <taxon>Fungi</taxon>
        <taxon>Dikarya</taxon>
        <taxon>Ascomycota</taxon>
        <taxon>Pezizomycotina</taxon>
        <taxon>Leotiomycetes</taxon>
        <taxon>Erysiphales</taxon>
        <taxon>Erysiphaceae</taxon>
        <taxon>Golovinomyces</taxon>
    </lineage>
</organism>
<dbReference type="SUPFAM" id="SSF48366">
    <property type="entry name" value="Ras GEF"/>
    <property type="match status" value="1"/>
</dbReference>
<dbReference type="EMBL" id="MCBS01024891">
    <property type="protein sequence ID" value="RKF72243.1"/>
    <property type="molecule type" value="Genomic_DNA"/>
</dbReference>
<comment type="caution">
    <text evidence="9">The sequence shown here is derived from an EMBL/GenBank/DDBJ whole genome shotgun (WGS) entry which is preliminary data.</text>
</comment>
<evidence type="ECO:0000313" key="10">
    <source>
        <dbReference type="Proteomes" id="UP000285326"/>
    </source>
</evidence>
<feature type="region of interest" description="Disordered" evidence="5">
    <location>
        <begin position="659"/>
        <end position="689"/>
    </location>
</feature>
<dbReference type="SMART" id="SM00229">
    <property type="entry name" value="RasGEFN"/>
    <property type="match status" value="1"/>
</dbReference>
<dbReference type="InterPro" id="IPR001895">
    <property type="entry name" value="RASGEF_cat_dom"/>
</dbReference>
<protein>
    <recommendedName>
        <fullName evidence="11">Ras guanine nucleotide exchange factor A</fullName>
    </recommendedName>
</protein>
<dbReference type="SUPFAM" id="SSF50044">
    <property type="entry name" value="SH3-domain"/>
    <property type="match status" value="1"/>
</dbReference>
<dbReference type="Gene3D" id="2.30.30.40">
    <property type="entry name" value="SH3 Domains"/>
    <property type="match status" value="1"/>
</dbReference>
<evidence type="ECO:0000259" key="7">
    <source>
        <dbReference type="PROSITE" id="PS50009"/>
    </source>
</evidence>
<dbReference type="InterPro" id="IPR008937">
    <property type="entry name" value="Ras-like_GEF"/>
</dbReference>
<dbReference type="PANTHER" id="PTHR23113:SF354">
    <property type="entry name" value="BUD SITE SELECTION PROTEIN 5"/>
    <property type="match status" value="1"/>
</dbReference>
<accession>A0A420ICG1</accession>
<dbReference type="InterPro" id="IPR036028">
    <property type="entry name" value="SH3-like_dom_sf"/>
</dbReference>
<dbReference type="InterPro" id="IPR023578">
    <property type="entry name" value="Ras_GEF_dom_sf"/>
</dbReference>
<feature type="domain" description="Ras-GEF" evidence="7">
    <location>
        <begin position="935"/>
        <end position="1183"/>
    </location>
</feature>
<dbReference type="PANTHER" id="PTHR23113">
    <property type="entry name" value="GUANINE NUCLEOTIDE EXCHANGE FACTOR"/>
    <property type="match status" value="1"/>
</dbReference>
<dbReference type="Gene3D" id="1.20.870.10">
    <property type="entry name" value="Son of sevenless (SoS) protein Chain: S domain 1"/>
    <property type="match status" value="1"/>
</dbReference>